<dbReference type="RefSeq" id="WP_114706100.1">
    <property type="nucleotide sequence ID" value="NZ_QDKL01000001.1"/>
</dbReference>
<dbReference type="Gene3D" id="1.20.1330.10">
    <property type="entry name" value="f41 fragment of flagellin, N-terminal domain"/>
    <property type="match status" value="2"/>
</dbReference>
<organism evidence="6 7">
    <name type="scientific">Halobacteriovorax vibrionivorans</name>
    <dbReference type="NCBI Taxonomy" id="2152716"/>
    <lineage>
        <taxon>Bacteria</taxon>
        <taxon>Pseudomonadati</taxon>
        <taxon>Bdellovibrionota</taxon>
        <taxon>Bacteriovoracia</taxon>
        <taxon>Bacteriovoracales</taxon>
        <taxon>Halobacteriovoraceae</taxon>
        <taxon>Halobacteriovorax</taxon>
    </lineage>
</organism>
<name>A0ABY0IPP9_9BACT</name>
<comment type="subcellular location">
    <subcellularLocation>
        <location evidence="3">Secreted</location>
    </subcellularLocation>
    <subcellularLocation>
        <location evidence="3">Bacterial flagellum</location>
    </subcellularLocation>
</comment>
<evidence type="ECO:0000259" key="5">
    <source>
        <dbReference type="Pfam" id="PF00700"/>
    </source>
</evidence>
<evidence type="ECO:0000313" key="6">
    <source>
        <dbReference type="EMBL" id="RZF23152.1"/>
    </source>
</evidence>
<dbReference type="PANTHER" id="PTHR42792:SF2">
    <property type="entry name" value="FLAGELLIN"/>
    <property type="match status" value="1"/>
</dbReference>
<reference evidence="7" key="1">
    <citation type="journal article" date="2019" name="Int. J. Syst. Evol. Microbiol.">
        <title>Halobacteriovorax valvorus sp. nov., a novel prokaryotic predator isolated from coastal seawater of China.</title>
        <authorList>
            <person name="Chen M.-X."/>
        </authorList>
    </citation>
    <scope>NUCLEOTIDE SEQUENCE [LARGE SCALE GENOMIC DNA]</scope>
    <source>
        <strain evidence="7">BL9</strain>
    </source>
</reference>
<comment type="caution">
    <text evidence="6">The sequence shown here is derived from an EMBL/GenBank/DDBJ whole genome shotgun (WGS) entry which is preliminary data.</text>
</comment>
<feature type="domain" description="Flagellin C-terminal" evidence="5">
    <location>
        <begin position="191"/>
        <end position="276"/>
    </location>
</feature>
<comment type="similarity">
    <text evidence="1 3">Belongs to the bacterial flagellin family.</text>
</comment>
<feature type="domain" description="Flagellin N-terminal" evidence="4">
    <location>
        <begin position="5"/>
        <end position="141"/>
    </location>
</feature>
<evidence type="ECO:0000259" key="4">
    <source>
        <dbReference type="Pfam" id="PF00669"/>
    </source>
</evidence>
<dbReference type="PRINTS" id="PR00207">
    <property type="entry name" value="FLAGELLIN"/>
</dbReference>
<dbReference type="InterPro" id="IPR042187">
    <property type="entry name" value="Flagellin_C_sub2"/>
</dbReference>
<comment type="function">
    <text evidence="3">Flagellin is the subunit protein which polymerizes to form the filaments of bacterial flagella.</text>
</comment>
<keyword evidence="3" id="KW-0964">Secreted</keyword>
<dbReference type="SUPFAM" id="SSF64518">
    <property type="entry name" value="Phase 1 flagellin"/>
    <property type="match status" value="1"/>
</dbReference>
<sequence>MGLRINTNTQSIAAQRSLGQVKRAQGESLNKLASGSRINKASDDAAGLAISEKLRANIRGTQQAARNAGDGISMIQIAEGGMNEVSNILVRLRELSVQSASDTIGDTEREFTDKEFQQLTKEVDRIAESVQFNGTALINGEGSEKEFQIGLNNDETNDRIKYDPSAVSVKTEDLGIGGLSVATKGDAQSNLEAIDKAMTSVSGGRAELGALQNRLQSTINNLEISNENMSAANSRIRDTDVAAESANLAKSNVLTSSATSVLAQANTSSQSALRLIG</sequence>
<dbReference type="EMBL" id="QDKL01000001">
    <property type="protein sequence ID" value="RZF23152.1"/>
    <property type="molecule type" value="Genomic_DNA"/>
</dbReference>
<evidence type="ECO:0000256" key="3">
    <source>
        <dbReference type="RuleBase" id="RU362073"/>
    </source>
</evidence>
<keyword evidence="7" id="KW-1185">Reference proteome</keyword>
<dbReference type="Pfam" id="PF00700">
    <property type="entry name" value="Flagellin_C"/>
    <property type="match status" value="1"/>
</dbReference>
<protein>
    <recommendedName>
        <fullName evidence="3">Flagellin</fullName>
    </recommendedName>
</protein>
<dbReference type="Gene3D" id="6.10.10.10">
    <property type="entry name" value="Flagellar export chaperone, C-terminal domain"/>
    <property type="match status" value="1"/>
</dbReference>
<keyword evidence="2 3" id="KW-0975">Bacterial flagellum</keyword>
<dbReference type="Proteomes" id="UP000443582">
    <property type="component" value="Unassembled WGS sequence"/>
</dbReference>
<dbReference type="InterPro" id="IPR001029">
    <property type="entry name" value="Flagellin_N"/>
</dbReference>
<gene>
    <name evidence="6" type="ORF">DAY19_05125</name>
</gene>
<accession>A0ABY0IPP9</accession>
<evidence type="ECO:0000256" key="2">
    <source>
        <dbReference type="ARBA" id="ARBA00023143"/>
    </source>
</evidence>
<evidence type="ECO:0000313" key="7">
    <source>
        <dbReference type="Proteomes" id="UP000443582"/>
    </source>
</evidence>
<evidence type="ECO:0000256" key="1">
    <source>
        <dbReference type="ARBA" id="ARBA00005709"/>
    </source>
</evidence>
<dbReference type="PANTHER" id="PTHR42792">
    <property type="entry name" value="FLAGELLIN"/>
    <property type="match status" value="1"/>
</dbReference>
<proteinExistence type="inferred from homology"/>
<dbReference type="Pfam" id="PF00669">
    <property type="entry name" value="Flagellin_N"/>
    <property type="match status" value="1"/>
</dbReference>
<dbReference type="InterPro" id="IPR046358">
    <property type="entry name" value="Flagellin_C"/>
</dbReference>
<keyword evidence="6" id="KW-0282">Flagellum</keyword>
<keyword evidence="6" id="KW-0969">Cilium</keyword>
<dbReference type="InterPro" id="IPR001492">
    <property type="entry name" value="Flagellin"/>
</dbReference>
<keyword evidence="6" id="KW-0966">Cell projection</keyword>